<dbReference type="GO" id="GO:0016887">
    <property type="term" value="F:ATP hydrolysis activity"/>
    <property type="evidence" value="ECO:0007669"/>
    <property type="project" value="InterPro"/>
</dbReference>
<reference evidence="12" key="1">
    <citation type="submission" date="2016-09" db="EMBL/GenBank/DDBJ databases">
        <title>Draft genome sequence of a novel species of the family Streptococcaceae isolated from flowers.</title>
        <authorList>
            <person name="Chuah L.-O."/>
            <person name="Yap K.-P."/>
            <person name="Thong K.L."/>
            <person name="Liong M.T."/>
            <person name="Ahmad R."/>
            <person name="Rusul G."/>
        </authorList>
    </citation>
    <scope>NUCLEOTIDE SEQUENCE [LARGE SCALE GENOMIC DNA]</scope>
    <source>
        <strain evidence="12">DF1</strain>
    </source>
</reference>
<dbReference type="InterPro" id="IPR023214">
    <property type="entry name" value="HAD_sf"/>
</dbReference>
<protein>
    <recommendedName>
        <fullName evidence="7">Cd(2+)-exporting ATPase</fullName>
        <ecNumber evidence="7">7.2.2.21</ecNumber>
    </recommendedName>
</protein>
<evidence type="ECO:0000256" key="3">
    <source>
        <dbReference type="ARBA" id="ARBA00022539"/>
    </source>
</evidence>
<name>A0A1E8GQE9_9LACT</name>
<dbReference type="NCBIfam" id="TIGR01494">
    <property type="entry name" value="ATPase_P-type"/>
    <property type="match status" value="1"/>
</dbReference>
<evidence type="ECO:0000256" key="8">
    <source>
        <dbReference type="ARBA" id="ARBA00049338"/>
    </source>
</evidence>
<keyword evidence="4 9" id="KW-0812">Transmembrane</keyword>
<dbReference type="InterPro" id="IPR008250">
    <property type="entry name" value="ATPase_P-typ_transduc_dom_A_sf"/>
</dbReference>
<evidence type="ECO:0000256" key="9">
    <source>
        <dbReference type="RuleBase" id="RU362081"/>
    </source>
</evidence>
<feature type="transmembrane region" description="Helical" evidence="9">
    <location>
        <begin position="30"/>
        <end position="50"/>
    </location>
</feature>
<comment type="caution">
    <text evidence="11">The sequence shown here is derived from an EMBL/GenBank/DDBJ whole genome shotgun (WGS) entry which is preliminary data.</text>
</comment>
<keyword evidence="9" id="KW-0067">ATP-binding</keyword>
<feature type="transmembrane region" description="Helical" evidence="9">
    <location>
        <begin position="7"/>
        <end position="24"/>
    </location>
</feature>
<dbReference type="EMBL" id="MKIR01000002">
    <property type="protein sequence ID" value="OFI50246.1"/>
    <property type="molecule type" value="Genomic_DNA"/>
</dbReference>
<dbReference type="NCBIfam" id="TIGR01512">
    <property type="entry name" value="ATPase-IB2_Cd"/>
    <property type="match status" value="1"/>
</dbReference>
<dbReference type="Gene3D" id="2.70.150.10">
    <property type="entry name" value="Calcium-transporting ATPase, cytoplasmic transduction domain A"/>
    <property type="match status" value="1"/>
</dbReference>
<dbReference type="SUPFAM" id="SSF81665">
    <property type="entry name" value="Calcium ATPase, transmembrane domain M"/>
    <property type="match status" value="1"/>
</dbReference>
<dbReference type="NCBIfam" id="TIGR01525">
    <property type="entry name" value="ATPase-IB_hvy"/>
    <property type="match status" value="1"/>
</dbReference>
<dbReference type="CDD" id="cd07544">
    <property type="entry name" value="P-type_ATPase_HM"/>
    <property type="match status" value="1"/>
</dbReference>
<feature type="transmembrane region" description="Helical" evidence="9">
    <location>
        <begin position="228"/>
        <end position="246"/>
    </location>
</feature>
<dbReference type="InterPro" id="IPR036412">
    <property type="entry name" value="HAD-like_sf"/>
</dbReference>
<dbReference type="Pfam" id="PF00702">
    <property type="entry name" value="Hydrolase"/>
    <property type="match status" value="1"/>
</dbReference>
<dbReference type="PRINTS" id="PR00119">
    <property type="entry name" value="CATATPASE"/>
</dbReference>
<dbReference type="STRING" id="1859473.BG261_08995"/>
<keyword evidence="12" id="KW-1185">Reference proteome</keyword>
<comment type="subcellular location">
    <subcellularLocation>
        <location evidence="9">Cell membrane</location>
    </subcellularLocation>
    <subcellularLocation>
        <location evidence="1">Membrane</location>
        <topology evidence="1">Multi-pass membrane protein</topology>
    </subcellularLocation>
</comment>
<dbReference type="RefSeq" id="WP_070791466.1">
    <property type="nucleotide sequence ID" value="NZ_MKIR01000002.1"/>
</dbReference>
<dbReference type="InterPro" id="IPR023298">
    <property type="entry name" value="ATPase_P-typ_TM_dom_sf"/>
</dbReference>
<dbReference type="SUPFAM" id="SSF81653">
    <property type="entry name" value="Calcium ATPase, transduction domain A"/>
    <property type="match status" value="1"/>
</dbReference>
<keyword evidence="9" id="KW-0479">Metal-binding</keyword>
<dbReference type="InterPro" id="IPR018303">
    <property type="entry name" value="ATPase_P-typ_P_site"/>
</dbReference>
<feature type="transmembrane region" description="Helical" evidence="9">
    <location>
        <begin position="253"/>
        <end position="275"/>
    </location>
</feature>
<dbReference type="PRINTS" id="PR00943">
    <property type="entry name" value="CUATPASE"/>
</dbReference>
<evidence type="ECO:0000256" key="4">
    <source>
        <dbReference type="ARBA" id="ARBA00022692"/>
    </source>
</evidence>
<dbReference type="GO" id="GO:0046872">
    <property type="term" value="F:metal ion binding"/>
    <property type="evidence" value="ECO:0007669"/>
    <property type="project" value="UniProtKB-KW"/>
</dbReference>
<dbReference type="InterPro" id="IPR059000">
    <property type="entry name" value="ATPase_P-type_domA"/>
</dbReference>
<dbReference type="Pfam" id="PF00122">
    <property type="entry name" value="E1-E2_ATPase"/>
    <property type="match status" value="1"/>
</dbReference>
<dbReference type="Gene3D" id="3.40.50.1000">
    <property type="entry name" value="HAD superfamily/HAD-like"/>
    <property type="match status" value="1"/>
</dbReference>
<keyword evidence="9" id="KW-1003">Cell membrane</keyword>
<dbReference type="PANTHER" id="PTHR48085">
    <property type="entry name" value="CADMIUM/ZINC-TRANSPORTING ATPASE HMA2-RELATED"/>
    <property type="match status" value="1"/>
</dbReference>
<evidence type="ECO:0000256" key="5">
    <source>
        <dbReference type="ARBA" id="ARBA00022989"/>
    </source>
</evidence>
<evidence type="ECO:0000256" key="7">
    <source>
        <dbReference type="ARBA" id="ARBA00039103"/>
    </source>
</evidence>
<dbReference type="EC" id="7.2.2.21" evidence="7"/>
<dbReference type="PANTHER" id="PTHR48085:SF5">
    <property type="entry name" value="CADMIUM_ZINC-TRANSPORTING ATPASE HMA4-RELATED"/>
    <property type="match status" value="1"/>
</dbReference>
<dbReference type="OrthoDB" id="9813266at2"/>
<dbReference type="GO" id="GO:0005524">
    <property type="term" value="F:ATP binding"/>
    <property type="evidence" value="ECO:0007669"/>
    <property type="project" value="UniProtKB-UniRule"/>
</dbReference>
<dbReference type="Proteomes" id="UP000178622">
    <property type="component" value="Unassembled WGS sequence"/>
</dbReference>
<keyword evidence="5 9" id="KW-1133">Transmembrane helix</keyword>
<evidence type="ECO:0000256" key="1">
    <source>
        <dbReference type="ARBA" id="ARBA00004141"/>
    </source>
</evidence>
<dbReference type="AlphaFoldDB" id="A0A1E8GQE9"/>
<feature type="transmembrane region" description="Helical" evidence="9">
    <location>
        <begin position="555"/>
        <end position="582"/>
    </location>
</feature>
<evidence type="ECO:0000259" key="10">
    <source>
        <dbReference type="Pfam" id="PF00122"/>
    </source>
</evidence>
<dbReference type="Gene3D" id="3.40.1110.10">
    <property type="entry name" value="Calcium-transporting ATPase, cytoplasmic domain N"/>
    <property type="match status" value="1"/>
</dbReference>
<organism evidence="11 12">
    <name type="scientific">Floricoccus tropicus</name>
    <dbReference type="NCBI Taxonomy" id="1859473"/>
    <lineage>
        <taxon>Bacteria</taxon>
        <taxon>Bacillati</taxon>
        <taxon>Bacillota</taxon>
        <taxon>Bacilli</taxon>
        <taxon>Lactobacillales</taxon>
        <taxon>Streptococcaceae</taxon>
        <taxon>Floricoccus</taxon>
    </lineage>
</organism>
<dbReference type="InterPro" id="IPR027256">
    <property type="entry name" value="P-typ_ATPase_IB"/>
</dbReference>
<comment type="similarity">
    <text evidence="2 9">Belongs to the cation transport ATPase (P-type) (TC 3.A.3) family. Type IB subfamily.</text>
</comment>
<dbReference type="GO" id="GO:0005886">
    <property type="term" value="C:plasma membrane"/>
    <property type="evidence" value="ECO:0007669"/>
    <property type="project" value="UniProtKB-SubCell"/>
</dbReference>
<evidence type="ECO:0000256" key="2">
    <source>
        <dbReference type="ARBA" id="ARBA00006024"/>
    </source>
</evidence>
<dbReference type="InterPro" id="IPR023299">
    <property type="entry name" value="ATPase_P-typ_cyto_dom_N"/>
</dbReference>
<feature type="domain" description="P-type ATPase A" evidence="10">
    <location>
        <begin position="113"/>
        <end position="212"/>
    </location>
</feature>
<keyword evidence="6 9" id="KW-0472">Membrane</keyword>
<feature type="transmembrane region" description="Helical" evidence="9">
    <location>
        <begin position="62"/>
        <end position="88"/>
    </location>
</feature>
<keyword evidence="9" id="KW-0547">Nucleotide-binding</keyword>
<proteinExistence type="inferred from homology"/>
<dbReference type="GO" id="GO:0008551">
    <property type="term" value="F:P-type cadmium transporter activity"/>
    <property type="evidence" value="ECO:0007669"/>
    <property type="project" value="UniProtKB-EC"/>
</dbReference>
<evidence type="ECO:0000256" key="6">
    <source>
        <dbReference type="ARBA" id="ARBA00023136"/>
    </source>
</evidence>
<sequence>MKNWQKLVLVFIIAISALFCRFVLNNDNLARLIVTVAGSLLALSMFIEMIKTLRSGSYGVDILAITAIISTLAIGEYWASLIIILMLVGGESLEDFAANRASKELDLLISKTPVEAHLERKDGSLKDIKVIDVQIGDKLVVRPLELVPVDAKLISQTATIDQSSLTGESKPVEMTEGTEILSGSINGDFPITIEAIRLAKDSKFQQIVSLVEEIKSTPAQFVRLADRYAVPFTIIAYLIAGTAWFISKDAHRFAEVLVVASPCPLILAAPIAFVAGMSRLSKNNILVKNGSIIEKLADVKTSFFDKTGTLTQGNMRVEEIIPASDSNYNQNELLSLAASIEQSSNHILAKAIVSKAKEEKISFGQVQEIKEVPGQGIVAQLNGKSYNLGRDTFAHTEDNQTGTTNVYISEDGKYIGKISLSDQLRPDAKEVINELENDLQIKNVIMLTGDDKSVAGNVANELGIKQYYSNLLPEEKLDKIKSVSKDDKPTLMVGDGINDALALAYADVGVSIGSEGVSTVASESADVVILKNDLSSLVTSIKISRDTLKTARESVWIGIFICVILMLIASTGVIPAIVGALLQEVVDTVSILYALKALRDK</sequence>
<dbReference type="SUPFAM" id="SSF56784">
    <property type="entry name" value="HAD-like"/>
    <property type="match status" value="1"/>
</dbReference>
<gene>
    <name evidence="11" type="ORF">BG261_08995</name>
</gene>
<evidence type="ECO:0000313" key="12">
    <source>
        <dbReference type="Proteomes" id="UP000178622"/>
    </source>
</evidence>
<accession>A0A1E8GQE9</accession>
<dbReference type="InterPro" id="IPR001757">
    <property type="entry name" value="P_typ_ATPase"/>
</dbReference>
<dbReference type="InterPro" id="IPR051014">
    <property type="entry name" value="Cation_Transport_ATPase_IB"/>
</dbReference>
<keyword evidence="3" id="KW-0104">Cadmium</keyword>
<comment type="catalytic activity">
    <reaction evidence="8">
        <text>Cd(2+)(in) + ATP + H2O = Cd(2+)(out) + ADP + phosphate + H(+)</text>
        <dbReference type="Rhea" id="RHEA:12132"/>
        <dbReference type="ChEBI" id="CHEBI:15377"/>
        <dbReference type="ChEBI" id="CHEBI:15378"/>
        <dbReference type="ChEBI" id="CHEBI:30616"/>
        <dbReference type="ChEBI" id="CHEBI:43474"/>
        <dbReference type="ChEBI" id="CHEBI:48775"/>
        <dbReference type="ChEBI" id="CHEBI:456216"/>
        <dbReference type="EC" id="7.2.2.21"/>
    </reaction>
</comment>
<dbReference type="PROSITE" id="PS00154">
    <property type="entry name" value="ATPASE_E1_E2"/>
    <property type="match status" value="1"/>
</dbReference>
<evidence type="ECO:0000313" key="11">
    <source>
        <dbReference type="EMBL" id="OFI50246.1"/>
    </source>
</evidence>